<dbReference type="EMBL" id="CYKH01002228">
    <property type="protein sequence ID" value="CUG94284.1"/>
    <property type="molecule type" value="Genomic_DNA"/>
</dbReference>
<keyword evidence="5" id="KW-1185">Reference proteome</keyword>
<dbReference type="VEuPathDB" id="TriTrypDB:BSAL_47415"/>
<sequence>MSQWLCPLLRERADIVGCSTSGTFPNVALDHATDMMKSEVARMDAQLVEDFNSILKGNCIYCHDFVADRKDFFLFEKLKAELEAQTAADALKTEGKGGAEAGGMVDWSKHMKYENPTGVSTVFQAVVDMVCEYFDTEMFACRLNYYGNGEHWKPFHYDSHAYGAKGQKEDITIGISLGGTRALAFLHEKSKKQFNFPQLNGDVFAFTSEVNNRFQHGVPRGPKDCGERFSIIVWGKRKSINPRNGGGVDLDAQLGGMGKRIDTMEDAIQAAHDLVSVDRTASAVPRVVPSGSEKESAPKPKKKNRLQ</sequence>
<dbReference type="Gene3D" id="2.60.120.590">
    <property type="entry name" value="Alpha-ketoglutarate-dependent dioxygenase AlkB-like"/>
    <property type="match status" value="1"/>
</dbReference>
<dbReference type="GO" id="GO:0046872">
    <property type="term" value="F:metal ion binding"/>
    <property type="evidence" value="ECO:0007669"/>
    <property type="project" value="UniProtKB-KW"/>
</dbReference>
<evidence type="ECO:0000313" key="4">
    <source>
        <dbReference type="EMBL" id="CUG94284.1"/>
    </source>
</evidence>
<proteinExistence type="inferred from homology"/>
<dbReference type="InterPro" id="IPR037151">
    <property type="entry name" value="AlkB-like_sf"/>
</dbReference>
<dbReference type="PANTHER" id="PTHR42256:SF1">
    <property type="entry name" value="FE2OG DIOXYGENASE DOMAIN-CONTAINING PROTEIN"/>
    <property type="match status" value="1"/>
</dbReference>
<keyword evidence="1" id="KW-0560">Oxidoreductase</keyword>
<feature type="region of interest" description="Disordered" evidence="2">
    <location>
        <begin position="285"/>
        <end position="307"/>
    </location>
</feature>
<comment type="similarity">
    <text evidence="1">Belongs to the iron/ascorbate-dependent oxidoreductase family.</text>
</comment>
<dbReference type="PANTHER" id="PTHR42256">
    <property type="entry name" value="OXOGLUTARATE/IRON-DEPENDENT DIOXYGENASE"/>
    <property type="match status" value="1"/>
</dbReference>
<accession>A0A0S4JRX9</accession>
<evidence type="ECO:0000256" key="1">
    <source>
        <dbReference type="RuleBase" id="RU003682"/>
    </source>
</evidence>
<keyword evidence="1" id="KW-0408">Iron</keyword>
<name>A0A0S4JRX9_BODSA</name>
<dbReference type="AlphaFoldDB" id="A0A0S4JRX9"/>
<keyword evidence="1" id="KW-0479">Metal-binding</keyword>
<dbReference type="OMA" id="RDGQQWK"/>
<dbReference type="OrthoDB" id="445341at2759"/>
<evidence type="ECO:0000256" key="2">
    <source>
        <dbReference type="SAM" id="MobiDB-lite"/>
    </source>
</evidence>
<dbReference type="PROSITE" id="PS51471">
    <property type="entry name" value="FE2OG_OXY"/>
    <property type="match status" value="1"/>
</dbReference>
<dbReference type="Proteomes" id="UP000051952">
    <property type="component" value="Unassembled WGS sequence"/>
</dbReference>
<evidence type="ECO:0000259" key="3">
    <source>
        <dbReference type="PROSITE" id="PS51471"/>
    </source>
</evidence>
<dbReference type="InterPro" id="IPR005123">
    <property type="entry name" value="Oxoglu/Fe-dep_dioxygenase_dom"/>
</dbReference>
<protein>
    <recommendedName>
        <fullName evidence="3">Fe2OG dioxygenase domain-containing protein</fullName>
    </recommendedName>
</protein>
<dbReference type="SUPFAM" id="SSF51197">
    <property type="entry name" value="Clavaminate synthase-like"/>
    <property type="match status" value="1"/>
</dbReference>
<reference evidence="5" key="1">
    <citation type="submission" date="2015-09" db="EMBL/GenBank/DDBJ databases">
        <authorList>
            <consortium name="Pathogen Informatics"/>
        </authorList>
    </citation>
    <scope>NUCLEOTIDE SEQUENCE [LARGE SCALE GENOMIC DNA]</scope>
    <source>
        <strain evidence="5">Lake Konstanz</strain>
    </source>
</reference>
<feature type="domain" description="Fe2OG dioxygenase" evidence="3">
    <location>
        <begin position="137"/>
        <end position="237"/>
    </location>
</feature>
<gene>
    <name evidence="4" type="ORF">BSAL_47415</name>
</gene>
<evidence type="ECO:0000313" key="5">
    <source>
        <dbReference type="Proteomes" id="UP000051952"/>
    </source>
</evidence>
<dbReference type="GO" id="GO:0016491">
    <property type="term" value="F:oxidoreductase activity"/>
    <property type="evidence" value="ECO:0007669"/>
    <property type="project" value="UniProtKB-KW"/>
</dbReference>
<organism evidence="4 5">
    <name type="scientific">Bodo saltans</name>
    <name type="common">Flagellated protozoan</name>
    <dbReference type="NCBI Taxonomy" id="75058"/>
    <lineage>
        <taxon>Eukaryota</taxon>
        <taxon>Discoba</taxon>
        <taxon>Euglenozoa</taxon>
        <taxon>Kinetoplastea</taxon>
        <taxon>Metakinetoplastina</taxon>
        <taxon>Eubodonida</taxon>
        <taxon>Bodonidae</taxon>
        <taxon>Bodo</taxon>
    </lineage>
</organism>